<comment type="catalytic activity">
    <reaction evidence="4">
        <text>N-terminal L-lysyl-[protein] + L-leucyl-tRNA(Leu) = N-terminal L-leucyl-L-lysyl-[protein] + tRNA(Leu) + H(+)</text>
        <dbReference type="Rhea" id="RHEA:12340"/>
        <dbReference type="Rhea" id="RHEA-COMP:9613"/>
        <dbReference type="Rhea" id="RHEA-COMP:9622"/>
        <dbReference type="Rhea" id="RHEA-COMP:12670"/>
        <dbReference type="Rhea" id="RHEA-COMP:12671"/>
        <dbReference type="ChEBI" id="CHEBI:15378"/>
        <dbReference type="ChEBI" id="CHEBI:65249"/>
        <dbReference type="ChEBI" id="CHEBI:78442"/>
        <dbReference type="ChEBI" id="CHEBI:78494"/>
        <dbReference type="ChEBI" id="CHEBI:133043"/>
        <dbReference type="EC" id="2.3.2.6"/>
    </reaction>
</comment>
<dbReference type="GO" id="GO:0005737">
    <property type="term" value="C:cytoplasm"/>
    <property type="evidence" value="ECO:0007669"/>
    <property type="project" value="UniProtKB-SubCell"/>
</dbReference>
<evidence type="ECO:0000256" key="3">
    <source>
        <dbReference type="ARBA" id="ARBA00023315"/>
    </source>
</evidence>
<keyword evidence="1 4" id="KW-0963">Cytoplasm</keyword>
<dbReference type="Proteomes" id="UP000628448">
    <property type="component" value="Unassembled WGS sequence"/>
</dbReference>
<dbReference type="GO" id="GO:0030163">
    <property type="term" value="P:protein catabolic process"/>
    <property type="evidence" value="ECO:0007669"/>
    <property type="project" value="UniProtKB-UniRule"/>
</dbReference>
<proteinExistence type="inferred from homology"/>
<dbReference type="NCBIfam" id="TIGR00667">
    <property type="entry name" value="aat"/>
    <property type="match status" value="1"/>
</dbReference>
<evidence type="ECO:0000256" key="1">
    <source>
        <dbReference type="ARBA" id="ARBA00022490"/>
    </source>
</evidence>
<dbReference type="InterPro" id="IPR042221">
    <property type="entry name" value="Leu/Phe-tRNA_Trfase_N"/>
</dbReference>
<dbReference type="PANTHER" id="PTHR30098:SF2">
    <property type="entry name" value="LEUCYL_PHENYLALANYL-TRNA--PROTEIN TRANSFERASE"/>
    <property type="match status" value="1"/>
</dbReference>
<dbReference type="Gene3D" id="3.30.70.3550">
    <property type="entry name" value="Leucyl/phenylalanyl-tRNA-protein transferase, N-terminal domain"/>
    <property type="match status" value="1"/>
</dbReference>
<comment type="similarity">
    <text evidence="4">Belongs to the L/F-transferase family.</text>
</comment>
<dbReference type="FunFam" id="3.40.630.70:FF:000001">
    <property type="entry name" value="Leucyl/phenylalanyl-tRNA--protein transferase"/>
    <property type="match status" value="1"/>
</dbReference>
<comment type="catalytic activity">
    <reaction evidence="4">
        <text>N-terminal L-arginyl-[protein] + L-leucyl-tRNA(Leu) = N-terminal L-leucyl-L-arginyl-[protein] + tRNA(Leu) + H(+)</text>
        <dbReference type="Rhea" id="RHEA:50416"/>
        <dbReference type="Rhea" id="RHEA-COMP:9613"/>
        <dbReference type="Rhea" id="RHEA-COMP:9622"/>
        <dbReference type="Rhea" id="RHEA-COMP:12672"/>
        <dbReference type="Rhea" id="RHEA-COMP:12673"/>
        <dbReference type="ChEBI" id="CHEBI:15378"/>
        <dbReference type="ChEBI" id="CHEBI:64719"/>
        <dbReference type="ChEBI" id="CHEBI:78442"/>
        <dbReference type="ChEBI" id="CHEBI:78494"/>
        <dbReference type="ChEBI" id="CHEBI:133044"/>
        <dbReference type="EC" id="2.3.2.6"/>
    </reaction>
</comment>
<dbReference type="InterPro" id="IPR004616">
    <property type="entry name" value="Leu/Phe-tRNA_Trfase"/>
</dbReference>
<dbReference type="InterPro" id="IPR042203">
    <property type="entry name" value="Leu/Phe-tRNA_Trfase_C"/>
</dbReference>
<dbReference type="HAMAP" id="MF_00688">
    <property type="entry name" value="Leu_Phe_trans"/>
    <property type="match status" value="1"/>
</dbReference>
<organism evidence="5 6">
    <name type="scientific">Panacibacter microcysteis</name>
    <dbReference type="NCBI Taxonomy" id="2793269"/>
    <lineage>
        <taxon>Bacteria</taxon>
        <taxon>Pseudomonadati</taxon>
        <taxon>Bacteroidota</taxon>
        <taxon>Chitinophagia</taxon>
        <taxon>Chitinophagales</taxon>
        <taxon>Chitinophagaceae</taxon>
        <taxon>Panacibacter</taxon>
    </lineage>
</organism>
<evidence type="ECO:0000313" key="6">
    <source>
        <dbReference type="Proteomes" id="UP000628448"/>
    </source>
</evidence>
<comment type="subcellular location">
    <subcellularLocation>
        <location evidence="4">Cytoplasm</location>
    </subcellularLocation>
</comment>
<dbReference type="RefSeq" id="WP_196992298.1">
    <property type="nucleotide sequence ID" value="NZ_JADWYR010000002.1"/>
</dbReference>
<gene>
    <name evidence="4" type="primary">aat</name>
    <name evidence="5" type="ORF">I5907_18610</name>
</gene>
<accession>A0A931GZJ4</accession>
<evidence type="ECO:0000256" key="4">
    <source>
        <dbReference type="HAMAP-Rule" id="MF_00688"/>
    </source>
</evidence>
<dbReference type="EC" id="2.3.2.6" evidence="4"/>
<sequence length="218" mass="24442">MPLYALDDRLWFPPVADAQEDGLLAIGGDLGVKRLLLAYELGIFPWFEGDVPLWWSPDPRFVLFPHHLKISKSMKQLLKRNAFGFTINTAFHDVISQCKKIYRPGQDGTWITTEVVQAYKKLHELGFAHSAEAWQNGQLAGGLYGIKLGKVFFGESMFSLVSNASKYAFISLVQQLTAEGIQLIDCQVYTEHLESLGATMIPRSSFTALLREYIGEPG</sequence>
<comment type="catalytic activity">
    <reaction evidence="4">
        <text>L-phenylalanyl-tRNA(Phe) + an N-terminal L-alpha-aminoacyl-[protein] = an N-terminal L-phenylalanyl-L-alpha-aminoacyl-[protein] + tRNA(Phe)</text>
        <dbReference type="Rhea" id="RHEA:43632"/>
        <dbReference type="Rhea" id="RHEA-COMP:9668"/>
        <dbReference type="Rhea" id="RHEA-COMP:9699"/>
        <dbReference type="Rhea" id="RHEA-COMP:10636"/>
        <dbReference type="Rhea" id="RHEA-COMP:10637"/>
        <dbReference type="ChEBI" id="CHEBI:78442"/>
        <dbReference type="ChEBI" id="CHEBI:78531"/>
        <dbReference type="ChEBI" id="CHEBI:78597"/>
        <dbReference type="ChEBI" id="CHEBI:83561"/>
        <dbReference type="EC" id="2.3.2.6"/>
    </reaction>
</comment>
<dbReference type="Gene3D" id="3.40.630.70">
    <property type="entry name" value="Leucyl/phenylalanyl-tRNA-protein transferase, C-terminal domain"/>
    <property type="match status" value="1"/>
</dbReference>
<evidence type="ECO:0000313" key="5">
    <source>
        <dbReference type="EMBL" id="MBG9378257.1"/>
    </source>
</evidence>
<comment type="function">
    <text evidence="4">Functions in the N-end rule pathway of protein degradation where it conjugates Leu, Phe and, less efficiently, Met from aminoacyl-tRNAs to the N-termini of proteins containing an N-terminal arginine or lysine.</text>
</comment>
<dbReference type="Pfam" id="PF03588">
    <property type="entry name" value="Leu_Phe_trans"/>
    <property type="match status" value="1"/>
</dbReference>
<keyword evidence="3 4" id="KW-0012">Acyltransferase</keyword>
<comment type="caution">
    <text evidence="5">The sequence shown here is derived from an EMBL/GenBank/DDBJ whole genome shotgun (WGS) entry which is preliminary data.</text>
</comment>
<name>A0A931GZJ4_9BACT</name>
<evidence type="ECO:0000256" key="2">
    <source>
        <dbReference type="ARBA" id="ARBA00022679"/>
    </source>
</evidence>
<keyword evidence="6" id="KW-1185">Reference proteome</keyword>
<dbReference type="SUPFAM" id="SSF55729">
    <property type="entry name" value="Acyl-CoA N-acyltransferases (Nat)"/>
    <property type="match status" value="1"/>
</dbReference>
<dbReference type="EMBL" id="JADWYR010000002">
    <property type="protein sequence ID" value="MBG9378257.1"/>
    <property type="molecule type" value="Genomic_DNA"/>
</dbReference>
<dbReference type="PANTHER" id="PTHR30098">
    <property type="entry name" value="LEUCYL/PHENYLALANYL-TRNA--PROTEIN TRANSFERASE"/>
    <property type="match status" value="1"/>
</dbReference>
<dbReference type="AlphaFoldDB" id="A0A931GZJ4"/>
<reference evidence="5" key="1">
    <citation type="submission" date="2020-11" db="EMBL/GenBank/DDBJ databases">
        <title>Bacterial whole genome sequence for Panacibacter sp. DH6.</title>
        <authorList>
            <person name="Le V."/>
            <person name="Ko S."/>
            <person name="Ahn C.-Y."/>
            <person name="Oh H.-M."/>
        </authorList>
    </citation>
    <scope>NUCLEOTIDE SEQUENCE</scope>
    <source>
        <strain evidence="5">DH6</strain>
    </source>
</reference>
<dbReference type="InterPro" id="IPR016181">
    <property type="entry name" value="Acyl_CoA_acyltransferase"/>
</dbReference>
<keyword evidence="2 4" id="KW-0808">Transferase</keyword>
<dbReference type="GO" id="GO:0008914">
    <property type="term" value="F:leucyl-tRNA--protein transferase activity"/>
    <property type="evidence" value="ECO:0007669"/>
    <property type="project" value="UniProtKB-UniRule"/>
</dbReference>
<protein>
    <recommendedName>
        <fullName evidence="4">Leucyl/phenylalanyl-tRNA--protein transferase</fullName>
        <ecNumber evidence="4">2.3.2.6</ecNumber>
    </recommendedName>
    <alternativeName>
        <fullName evidence="4">L/F-transferase</fullName>
    </alternativeName>
    <alternativeName>
        <fullName evidence="4">Leucyltransferase</fullName>
    </alternativeName>
    <alternativeName>
        <fullName evidence="4">Phenyalanyltransferase</fullName>
    </alternativeName>
</protein>